<dbReference type="EMBL" id="CAVLEF010000132">
    <property type="protein sequence ID" value="CAK1551733.1"/>
    <property type="molecule type" value="Genomic_DNA"/>
</dbReference>
<sequence length="493" mass="56478">MSCGKRPLVKNWDKPKTLRVITASKYEQNEDSVKVHWRNVIHNLELSYKDETFWESNYNTVRELVGPVIFKRVTKIFNLPSDDKIYVPQSETSTPQPSEVFYRATAAASASRIQATFSVTDFDDSMYDEVEEEDAIEEQSVWTESSIQSADLRRSSRSKSMTRSKSMSTTRARKSMSKSFSRVMSKNVVKSMSRQSRAKSEQSMGDDGSPAHTLDDLIVHACSRGGRRTPYRKITRNPHFDMLYCSKSETDMIKWKSKYKQKGFEVSASDEFSKKAEILTKKIAKEFYDWWTGLGNVEFKSEIKRPEDIEDLFQVWFDEHASRGLVLDPKILPCVLQSIADYVGVKKAGCPGVLKRQIAHDIHAETSPAHVLAFGTCLPQKYKHIPPQNNTKEMWHSLKIPEDLKTMSAVWDDIQHLTSTKAFHAWLRKRPHLPMPPFFRSLEKPGEKKLPFVIPSDIVVRDKASSLSAQELALPVSQFDLELKEVLSKLLNE</sequence>
<protein>
    <submittedName>
        <fullName evidence="2">Uncharacterized protein</fullName>
    </submittedName>
</protein>
<evidence type="ECO:0000313" key="2">
    <source>
        <dbReference type="EMBL" id="CAK1551733.1"/>
    </source>
</evidence>
<gene>
    <name evidence="2" type="ORF">LNINA_LOCUS10844</name>
</gene>
<name>A0AAV1JQI7_9NEOP</name>
<organism evidence="2 3">
    <name type="scientific">Leptosia nina</name>
    <dbReference type="NCBI Taxonomy" id="320188"/>
    <lineage>
        <taxon>Eukaryota</taxon>
        <taxon>Metazoa</taxon>
        <taxon>Ecdysozoa</taxon>
        <taxon>Arthropoda</taxon>
        <taxon>Hexapoda</taxon>
        <taxon>Insecta</taxon>
        <taxon>Pterygota</taxon>
        <taxon>Neoptera</taxon>
        <taxon>Endopterygota</taxon>
        <taxon>Lepidoptera</taxon>
        <taxon>Glossata</taxon>
        <taxon>Ditrysia</taxon>
        <taxon>Papilionoidea</taxon>
        <taxon>Pieridae</taxon>
        <taxon>Pierinae</taxon>
        <taxon>Leptosia</taxon>
    </lineage>
</organism>
<feature type="region of interest" description="Disordered" evidence="1">
    <location>
        <begin position="133"/>
        <end position="212"/>
    </location>
</feature>
<feature type="compositionally biased region" description="Polar residues" evidence="1">
    <location>
        <begin position="140"/>
        <end position="149"/>
    </location>
</feature>
<dbReference type="AlphaFoldDB" id="A0AAV1JQI7"/>
<accession>A0AAV1JQI7</accession>
<feature type="compositionally biased region" description="Polar residues" evidence="1">
    <location>
        <begin position="177"/>
        <end position="195"/>
    </location>
</feature>
<evidence type="ECO:0000256" key="1">
    <source>
        <dbReference type="SAM" id="MobiDB-lite"/>
    </source>
</evidence>
<comment type="caution">
    <text evidence="2">The sequence shown here is derived from an EMBL/GenBank/DDBJ whole genome shotgun (WGS) entry which is preliminary data.</text>
</comment>
<reference evidence="2 3" key="1">
    <citation type="submission" date="2023-11" db="EMBL/GenBank/DDBJ databases">
        <authorList>
            <person name="Okamura Y."/>
        </authorList>
    </citation>
    <scope>NUCLEOTIDE SEQUENCE [LARGE SCALE GENOMIC DNA]</scope>
</reference>
<dbReference type="Proteomes" id="UP001497472">
    <property type="component" value="Unassembled WGS sequence"/>
</dbReference>
<keyword evidence="3" id="KW-1185">Reference proteome</keyword>
<proteinExistence type="predicted"/>
<evidence type="ECO:0000313" key="3">
    <source>
        <dbReference type="Proteomes" id="UP001497472"/>
    </source>
</evidence>